<accession>A0A9X3F8T9</accession>
<reference evidence="10" key="1">
    <citation type="submission" date="2022-11" db="EMBL/GenBank/DDBJ databases">
        <title>Marilongibacter aestuarii gen. nov., sp. nov., isolated from tidal flat sediment.</title>
        <authorList>
            <person name="Jiayan W."/>
        </authorList>
    </citation>
    <scope>NUCLEOTIDE SEQUENCE</scope>
    <source>
        <strain evidence="10">Z1-6</strain>
    </source>
</reference>
<organism evidence="10 11">
    <name type="scientific">Draconibacterium aestuarii</name>
    <dbReference type="NCBI Taxonomy" id="2998507"/>
    <lineage>
        <taxon>Bacteria</taxon>
        <taxon>Pseudomonadati</taxon>
        <taxon>Bacteroidota</taxon>
        <taxon>Bacteroidia</taxon>
        <taxon>Marinilabiliales</taxon>
        <taxon>Prolixibacteraceae</taxon>
        <taxon>Draconibacterium</taxon>
    </lineage>
</organism>
<dbReference type="PANTHER" id="PTHR34390">
    <property type="entry name" value="UPF0442 PROTEIN YJJB-RELATED"/>
    <property type="match status" value="1"/>
</dbReference>
<evidence type="ECO:0000256" key="1">
    <source>
        <dbReference type="ARBA" id="ARBA00004651"/>
    </source>
</evidence>
<evidence type="ECO:0000256" key="5">
    <source>
        <dbReference type="ARBA" id="ARBA00022989"/>
    </source>
</evidence>
<evidence type="ECO:0000256" key="3">
    <source>
        <dbReference type="ARBA" id="ARBA00022519"/>
    </source>
</evidence>
<keyword evidence="6 8" id="KW-0472">Membrane</keyword>
<comment type="caution">
    <text evidence="10">The sequence shown here is derived from an EMBL/GenBank/DDBJ whole genome shotgun (WGS) entry which is preliminary data.</text>
</comment>
<dbReference type="PANTHER" id="PTHR34390:SF1">
    <property type="entry name" value="SUCCINATE TRANSPORTER SUBUNIT YJJB-RELATED"/>
    <property type="match status" value="1"/>
</dbReference>
<protein>
    <submittedName>
        <fullName evidence="10">Threonine/serine exporter family protein</fullName>
    </submittedName>
</protein>
<comment type="subcellular location">
    <subcellularLocation>
        <location evidence="1">Cell membrane</location>
        <topology evidence="1">Multi-pass membrane protein</topology>
    </subcellularLocation>
</comment>
<dbReference type="Proteomes" id="UP001145087">
    <property type="component" value="Unassembled WGS sequence"/>
</dbReference>
<feature type="transmembrane region" description="Helical" evidence="8">
    <location>
        <begin position="129"/>
        <end position="149"/>
    </location>
</feature>
<dbReference type="GO" id="GO:0015744">
    <property type="term" value="P:succinate transport"/>
    <property type="evidence" value="ECO:0007669"/>
    <property type="project" value="TreeGrafter"/>
</dbReference>
<dbReference type="InterPro" id="IPR050539">
    <property type="entry name" value="ThrE_Dicarb/AminoAcid_Exp"/>
</dbReference>
<name>A0A9X3F8T9_9BACT</name>
<evidence type="ECO:0000256" key="2">
    <source>
        <dbReference type="ARBA" id="ARBA00022475"/>
    </source>
</evidence>
<dbReference type="AlphaFoldDB" id="A0A9X3F8T9"/>
<evidence type="ECO:0000256" key="8">
    <source>
        <dbReference type="SAM" id="Phobius"/>
    </source>
</evidence>
<dbReference type="Pfam" id="PF12821">
    <property type="entry name" value="ThrE_2"/>
    <property type="match status" value="1"/>
</dbReference>
<evidence type="ECO:0000256" key="4">
    <source>
        <dbReference type="ARBA" id="ARBA00022692"/>
    </source>
</evidence>
<dbReference type="GO" id="GO:0005886">
    <property type="term" value="C:plasma membrane"/>
    <property type="evidence" value="ECO:0007669"/>
    <property type="project" value="UniProtKB-SubCell"/>
</dbReference>
<feature type="transmembrane region" description="Helical" evidence="8">
    <location>
        <begin position="6"/>
        <end position="24"/>
    </location>
</feature>
<feature type="domain" description="Threonine/Serine exporter ThrE" evidence="9">
    <location>
        <begin position="10"/>
        <end position="148"/>
    </location>
</feature>
<keyword evidence="11" id="KW-1185">Reference proteome</keyword>
<evidence type="ECO:0000256" key="6">
    <source>
        <dbReference type="ARBA" id="ARBA00023136"/>
    </source>
</evidence>
<evidence type="ECO:0000256" key="7">
    <source>
        <dbReference type="ARBA" id="ARBA00034125"/>
    </source>
</evidence>
<feature type="transmembrane region" description="Helical" evidence="8">
    <location>
        <begin position="31"/>
        <end position="49"/>
    </location>
</feature>
<dbReference type="InterPro" id="IPR024528">
    <property type="entry name" value="ThrE_2"/>
</dbReference>
<keyword evidence="3" id="KW-0997">Cell inner membrane</keyword>
<keyword evidence="5 8" id="KW-1133">Transmembrane helix</keyword>
<proteinExistence type="inferred from homology"/>
<evidence type="ECO:0000313" key="11">
    <source>
        <dbReference type="Proteomes" id="UP001145087"/>
    </source>
</evidence>
<keyword evidence="2" id="KW-1003">Cell membrane</keyword>
<sequence>MILLGILIKAFWSGIAAVGFAILFNVPIRTLFPIGALGAIGGLIKFGSMFLGVEIVFASFIGATIIGIISIQMAHMKKSPPLVFSIPGVIPMVPGAFAYRMMLGLIALIDLEDTDIYIQTLIDTVNNGAKMIFVLISLAIGVSMPMLITRKESIKKSVKSGN</sequence>
<feature type="transmembrane region" description="Helical" evidence="8">
    <location>
        <begin position="86"/>
        <end position="109"/>
    </location>
</feature>
<evidence type="ECO:0000313" key="10">
    <source>
        <dbReference type="EMBL" id="MCY1722709.1"/>
    </source>
</evidence>
<evidence type="ECO:0000259" key="9">
    <source>
        <dbReference type="Pfam" id="PF12821"/>
    </source>
</evidence>
<dbReference type="RefSeq" id="WP_343335034.1">
    <property type="nucleotide sequence ID" value="NZ_JAPOHD010000062.1"/>
</dbReference>
<feature type="transmembrane region" description="Helical" evidence="8">
    <location>
        <begin position="55"/>
        <end position="74"/>
    </location>
</feature>
<keyword evidence="4 8" id="KW-0812">Transmembrane</keyword>
<comment type="similarity">
    <text evidence="7">Belongs to the ThrE exporter (TC 2.A.79) family.</text>
</comment>
<gene>
    <name evidence="10" type="ORF">OU798_20335</name>
</gene>
<dbReference type="EMBL" id="JAPOHD010000062">
    <property type="protein sequence ID" value="MCY1722709.1"/>
    <property type="molecule type" value="Genomic_DNA"/>
</dbReference>